<feature type="compositionally biased region" description="Basic and acidic residues" evidence="1">
    <location>
        <begin position="45"/>
        <end position="64"/>
    </location>
</feature>
<evidence type="ECO:0000256" key="1">
    <source>
        <dbReference type="SAM" id="MobiDB-lite"/>
    </source>
</evidence>
<feature type="region of interest" description="Disordered" evidence="1">
    <location>
        <begin position="33"/>
        <end position="94"/>
    </location>
</feature>
<name>A0A3B0X5B8_9ZZZZ</name>
<evidence type="ECO:0000313" key="2">
    <source>
        <dbReference type="EMBL" id="VAW51926.1"/>
    </source>
</evidence>
<gene>
    <name evidence="2" type="ORF">MNBD_GAMMA05-2003</name>
</gene>
<accession>A0A3B0X5B8</accession>
<organism evidence="2">
    <name type="scientific">hydrothermal vent metagenome</name>
    <dbReference type="NCBI Taxonomy" id="652676"/>
    <lineage>
        <taxon>unclassified sequences</taxon>
        <taxon>metagenomes</taxon>
        <taxon>ecological metagenomes</taxon>
    </lineage>
</organism>
<sequence>MININKLVLVMGFTIISACVSNETNIDIDKSNAETAKAESTSAMKESKTEANEIKEEMPVEKATEAPAEVTETEARKTTKTAVATNDSGNRTSTCENGNQVRVITVVYDNEATDTACEVNYEKSTGVQTLWSANSERDYCLDKATAFVQKQEGWGWICSTLE</sequence>
<reference evidence="2" key="1">
    <citation type="submission" date="2018-06" db="EMBL/GenBank/DDBJ databases">
        <authorList>
            <person name="Zhirakovskaya E."/>
        </authorList>
    </citation>
    <scope>NUCLEOTIDE SEQUENCE</scope>
</reference>
<dbReference type="AlphaFoldDB" id="A0A3B0X5B8"/>
<dbReference type="PROSITE" id="PS51257">
    <property type="entry name" value="PROKAR_LIPOPROTEIN"/>
    <property type="match status" value="1"/>
</dbReference>
<dbReference type="EMBL" id="UOFE01000023">
    <property type="protein sequence ID" value="VAW51926.1"/>
    <property type="molecule type" value="Genomic_DNA"/>
</dbReference>
<proteinExistence type="predicted"/>
<protein>
    <submittedName>
        <fullName evidence="2">Uncharacterized protein</fullName>
    </submittedName>
</protein>